<evidence type="ECO:0000256" key="7">
    <source>
        <dbReference type="ARBA" id="ARBA00022785"/>
    </source>
</evidence>
<evidence type="ECO:0000313" key="14">
    <source>
        <dbReference type="EMBL" id="CAA9366291.1"/>
    </source>
</evidence>
<dbReference type="EMBL" id="CADCUC010000734">
    <property type="protein sequence ID" value="CAA9366291.1"/>
    <property type="molecule type" value="Genomic_DNA"/>
</dbReference>
<dbReference type="GO" id="GO:0005737">
    <property type="term" value="C:cytoplasm"/>
    <property type="evidence" value="ECO:0007669"/>
    <property type="project" value="UniProtKB-SubCell"/>
</dbReference>
<comment type="subcellular location">
    <subcellularLocation>
        <location evidence="1 13">Cytoplasm</location>
    </subcellularLocation>
</comment>
<keyword evidence="6 13" id="KW-0949">S-adenosyl-L-methionine</keyword>
<comment type="similarity">
    <text evidence="9 13">Belongs to the QueA family.</text>
</comment>
<dbReference type="NCBIfam" id="TIGR00113">
    <property type="entry name" value="queA"/>
    <property type="match status" value="1"/>
</dbReference>
<gene>
    <name evidence="13" type="primary">queA</name>
    <name evidence="14" type="ORF">AVDCRST_MAG90-3431</name>
</gene>
<evidence type="ECO:0000256" key="9">
    <source>
        <dbReference type="ARBA" id="ARBA00061210"/>
    </source>
</evidence>
<dbReference type="AlphaFoldDB" id="A0A6J4MQX3"/>
<organism evidence="14">
    <name type="scientific">uncultured Microvirga sp</name>
    <dbReference type="NCBI Taxonomy" id="412392"/>
    <lineage>
        <taxon>Bacteria</taxon>
        <taxon>Pseudomonadati</taxon>
        <taxon>Pseudomonadota</taxon>
        <taxon>Alphaproteobacteria</taxon>
        <taxon>Hyphomicrobiales</taxon>
        <taxon>Methylobacteriaceae</taxon>
        <taxon>Microvirga</taxon>
        <taxon>environmental samples</taxon>
    </lineage>
</organism>
<evidence type="ECO:0000256" key="2">
    <source>
        <dbReference type="ARBA" id="ARBA00004691"/>
    </source>
</evidence>
<keyword evidence="4 13" id="KW-0963">Cytoplasm</keyword>
<name>A0A6J4MQX3_9HYPH</name>
<keyword evidence="7 13" id="KW-0671">Queuosine biosynthesis</keyword>
<sequence length="360" mass="39693">MRVYLFDFDLPEERIALRPAVPRDAARMLVLRPHDRPMLEDRGVGDLPEFLRPGDVLVLNDTRVLPARLFGLRVRGEAAARVEIMLHQREGEECWRAFARPAKRLAVGDRIRFGEAAESAACELARLDAEVEAKGEGGEVTLRFAFAGAFLDEAIMRLGELPLPPYIAGKRPTDERDHTDYQTVYARDEGAVAAPTAGLHFTEDLFRRLDERGVGRAFVTLHVGAGTFLPVKAEDTTEHRMHPEWGRVEEATAAALNAARRAGGRIVAVGTTSLRLLESAAREDGTIAAYAGATDIFITPGYRFRAVDLLMTNFHLPRSTLFMLVGAFAGLDAMKAAYAHAIASGYRFYSYGDACLLHRG</sequence>
<evidence type="ECO:0000256" key="4">
    <source>
        <dbReference type="ARBA" id="ARBA00022490"/>
    </source>
</evidence>
<dbReference type="Gene3D" id="3.40.1780.10">
    <property type="entry name" value="QueA-like"/>
    <property type="match status" value="1"/>
</dbReference>
<evidence type="ECO:0000256" key="3">
    <source>
        <dbReference type="ARBA" id="ARBA00011245"/>
    </source>
</evidence>
<dbReference type="FunFam" id="3.40.1780.10:FF:000001">
    <property type="entry name" value="S-adenosylmethionine:tRNA ribosyltransferase-isomerase"/>
    <property type="match status" value="1"/>
</dbReference>
<dbReference type="UniPathway" id="UPA00392"/>
<reference evidence="14" key="1">
    <citation type="submission" date="2020-02" db="EMBL/GenBank/DDBJ databases">
        <authorList>
            <person name="Meier V. D."/>
        </authorList>
    </citation>
    <scope>NUCLEOTIDE SEQUENCE</scope>
    <source>
        <strain evidence="14">AVDCRST_MAG90</strain>
    </source>
</reference>
<keyword evidence="14" id="KW-0413">Isomerase</keyword>
<evidence type="ECO:0000256" key="6">
    <source>
        <dbReference type="ARBA" id="ARBA00022691"/>
    </source>
</evidence>
<dbReference type="SUPFAM" id="SSF111337">
    <property type="entry name" value="QueA-like"/>
    <property type="match status" value="1"/>
</dbReference>
<keyword evidence="14" id="KW-0328">Glycosyltransferase</keyword>
<dbReference type="InterPro" id="IPR036100">
    <property type="entry name" value="QueA_sf"/>
</dbReference>
<dbReference type="HAMAP" id="MF_00113">
    <property type="entry name" value="QueA"/>
    <property type="match status" value="1"/>
</dbReference>
<evidence type="ECO:0000256" key="12">
    <source>
        <dbReference type="ARBA" id="ARBA00076160"/>
    </source>
</evidence>
<dbReference type="GO" id="GO:0008616">
    <property type="term" value="P:tRNA queuosine(34) biosynthetic process"/>
    <property type="evidence" value="ECO:0007669"/>
    <property type="project" value="UniProtKB-UniRule"/>
</dbReference>
<keyword evidence="5 13" id="KW-0808">Transferase</keyword>
<comment type="subunit">
    <text evidence="3 13">Monomer.</text>
</comment>
<dbReference type="Pfam" id="PF02547">
    <property type="entry name" value="Queuosine_synth"/>
    <property type="match status" value="1"/>
</dbReference>
<dbReference type="InterPro" id="IPR003699">
    <property type="entry name" value="QueA"/>
</dbReference>
<dbReference type="InterPro" id="IPR042118">
    <property type="entry name" value="QueA_dom1"/>
</dbReference>
<dbReference type="InterPro" id="IPR042119">
    <property type="entry name" value="QueA_dom2"/>
</dbReference>
<proteinExistence type="inferred from homology"/>
<comment type="function">
    <text evidence="13">Transfers and isomerizes the ribose moiety from AdoMet to the 7-aminomethyl group of 7-deazaguanine (preQ1-tRNA) to give epoxyqueuosine (oQ-tRNA).</text>
</comment>
<evidence type="ECO:0000256" key="1">
    <source>
        <dbReference type="ARBA" id="ARBA00004496"/>
    </source>
</evidence>
<comment type="pathway">
    <text evidence="2 13">tRNA modification; tRNA-queuosine biosynthesis.</text>
</comment>
<dbReference type="Gene3D" id="2.40.10.240">
    <property type="entry name" value="QueA-like"/>
    <property type="match status" value="1"/>
</dbReference>
<dbReference type="PANTHER" id="PTHR30307:SF0">
    <property type="entry name" value="S-ADENOSYLMETHIONINE:TRNA RIBOSYLTRANSFERASE-ISOMERASE"/>
    <property type="match status" value="1"/>
</dbReference>
<dbReference type="NCBIfam" id="NF001140">
    <property type="entry name" value="PRK00147.1"/>
    <property type="match status" value="1"/>
</dbReference>
<evidence type="ECO:0000256" key="10">
    <source>
        <dbReference type="ARBA" id="ARBA00066503"/>
    </source>
</evidence>
<protein>
    <recommendedName>
        <fullName evidence="11 13">S-adenosylmethionine:tRNA ribosyltransferase-isomerase</fullName>
        <ecNumber evidence="10 13">2.4.99.17</ecNumber>
    </recommendedName>
    <alternativeName>
        <fullName evidence="12 13">Queuosine biosynthesis protein QueA</fullName>
    </alternativeName>
</protein>
<dbReference type="PANTHER" id="PTHR30307">
    <property type="entry name" value="S-ADENOSYLMETHIONINE:TRNA RIBOSYLTRANSFERASE-ISOMERASE"/>
    <property type="match status" value="1"/>
</dbReference>
<evidence type="ECO:0000256" key="5">
    <source>
        <dbReference type="ARBA" id="ARBA00022679"/>
    </source>
</evidence>
<comment type="catalytic activity">
    <reaction evidence="8 13">
        <text>7-aminomethyl-7-carbaguanosine(34) in tRNA + S-adenosyl-L-methionine = epoxyqueuosine(34) in tRNA + adenine + L-methionine + 2 H(+)</text>
        <dbReference type="Rhea" id="RHEA:32155"/>
        <dbReference type="Rhea" id="RHEA-COMP:10342"/>
        <dbReference type="Rhea" id="RHEA-COMP:18582"/>
        <dbReference type="ChEBI" id="CHEBI:15378"/>
        <dbReference type="ChEBI" id="CHEBI:16708"/>
        <dbReference type="ChEBI" id="CHEBI:57844"/>
        <dbReference type="ChEBI" id="CHEBI:59789"/>
        <dbReference type="ChEBI" id="CHEBI:82833"/>
        <dbReference type="ChEBI" id="CHEBI:194443"/>
        <dbReference type="EC" id="2.4.99.17"/>
    </reaction>
</comment>
<evidence type="ECO:0000256" key="8">
    <source>
        <dbReference type="ARBA" id="ARBA00052751"/>
    </source>
</evidence>
<evidence type="ECO:0000256" key="11">
    <source>
        <dbReference type="ARBA" id="ARBA00069325"/>
    </source>
</evidence>
<dbReference type="EC" id="2.4.99.17" evidence="10 13"/>
<accession>A0A6J4MQX3</accession>
<evidence type="ECO:0000256" key="13">
    <source>
        <dbReference type="HAMAP-Rule" id="MF_00113"/>
    </source>
</evidence>
<dbReference type="GO" id="GO:0051075">
    <property type="term" value="F:S-adenosylmethionine:tRNA ribosyltransferase-isomerase activity"/>
    <property type="evidence" value="ECO:0007669"/>
    <property type="project" value="UniProtKB-EC"/>
</dbReference>